<feature type="region of interest" description="Disordered" evidence="1">
    <location>
        <begin position="119"/>
        <end position="164"/>
    </location>
</feature>
<evidence type="ECO:0000313" key="3">
    <source>
        <dbReference type="Proteomes" id="UP001460270"/>
    </source>
</evidence>
<organism evidence="2 3">
    <name type="scientific">Mugilogobius chulae</name>
    <name type="common">yellowstripe goby</name>
    <dbReference type="NCBI Taxonomy" id="88201"/>
    <lineage>
        <taxon>Eukaryota</taxon>
        <taxon>Metazoa</taxon>
        <taxon>Chordata</taxon>
        <taxon>Craniata</taxon>
        <taxon>Vertebrata</taxon>
        <taxon>Euteleostomi</taxon>
        <taxon>Actinopterygii</taxon>
        <taxon>Neopterygii</taxon>
        <taxon>Teleostei</taxon>
        <taxon>Neoteleostei</taxon>
        <taxon>Acanthomorphata</taxon>
        <taxon>Gobiaria</taxon>
        <taxon>Gobiiformes</taxon>
        <taxon>Gobioidei</taxon>
        <taxon>Gobiidae</taxon>
        <taxon>Gobionellinae</taxon>
        <taxon>Mugilogobius</taxon>
    </lineage>
</organism>
<protein>
    <recommendedName>
        <fullName evidence="4">MADF domain-containing protein</fullName>
    </recommendedName>
</protein>
<evidence type="ECO:0008006" key="4">
    <source>
        <dbReference type="Google" id="ProtNLM"/>
    </source>
</evidence>
<reference evidence="3" key="1">
    <citation type="submission" date="2024-04" db="EMBL/GenBank/DDBJ databases">
        <title>Salinicola lusitanus LLJ914,a marine bacterium isolated from the Okinawa Trough.</title>
        <authorList>
            <person name="Li J."/>
        </authorList>
    </citation>
    <scope>NUCLEOTIDE SEQUENCE [LARGE SCALE GENOMIC DNA]</scope>
</reference>
<feature type="compositionally biased region" description="Low complexity" evidence="1">
    <location>
        <begin position="132"/>
        <end position="150"/>
    </location>
</feature>
<name>A0AAW0PJS9_9GOBI</name>
<accession>A0AAW0PJS9</accession>
<dbReference type="EMBL" id="JBBPFD010000006">
    <property type="protein sequence ID" value="KAK7922230.1"/>
    <property type="molecule type" value="Genomic_DNA"/>
</dbReference>
<comment type="caution">
    <text evidence="2">The sequence shown here is derived from an EMBL/GenBank/DDBJ whole genome shotgun (WGS) entry which is preliminary data.</text>
</comment>
<dbReference type="Proteomes" id="UP001460270">
    <property type="component" value="Unassembled WGS sequence"/>
</dbReference>
<evidence type="ECO:0000256" key="1">
    <source>
        <dbReference type="SAM" id="MobiDB-lite"/>
    </source>
</evidence>
<gene>
    <name evidence="2" type="ORF">WMY93_009132</name>
</gene>
<dbReference type="AlphaFoldDB" id="A0AAW0PJS9"/>
<evidence type="ECO:0000313" key="2">
    <source>
        <dbReference type="EMBL" id="KAK7922230.1"/>
    </source>
</evidence>
<feature type="compositionally biased region" description="Polar residues" evidence="1">
    <location>
        <begin position="151"/>
        <end position="160"/>
    </location>
</feature>
<sequence length="341" mass="38825">MAPGGSFVWTDKEVELLLSVVLEYKVNKTHESIDWESCQSKYMDILAQYLEQYPSETSTEFPHEKRELTRAILTTKLKAVRGKYRQAVDSGRRSGHGRVVLLYFELCEQIWGGSPATTTMSSGFETNDLDQSLPVPSPSTSSSSTLEPTENVSDTETDNSVAPAVKERRDLLQAKLNGHRHDRLKRKLPAETQWLNAVEEDQRVKKKLVDFFETSTKQSNDNFAKITDTLNMLTTSVTEGFSLLRQVMQAPAQHYMPYDPEDTFMPIHNKHIQPTPIRPFIHSAYLREEPSITHTAQATHKMCLTHHLRVQVSSHTLRPSSMMIRESLFCSHVFGTVNVQM</sequence>
<proteinExistence type="predicted"/>
<keyword evidence="3" id="KW-1185">Reference proteome</keyword>